<dbReference type="KEGG" id="bgm:CAL15_06560"/>
<dbReference type="GO" id="GO:0016811">
    <property type="term" value="F:hydrolase activity, acting on carbon-nitrogen (but not peptide) bonds, in linear amides"/>
    <property type="evidence" value="ECO:0007669"/>
    <property type="project" value="TreeGrafter"/>
</dbReference>
<keyword evidence="2" id="KW-1185">Reference proteome</keyword>
<dbReference type="InterPro" id="IPR003737">
    <property type="entry name" value="GlcNAc_PI_deacetylase-related"/>
</dbReference>
<dbReference type="Gene3D" id="3.40.50.10320">
    <property type="entry name" value="LmbE-like"/>
    <property type="match status" value="1"/>
</dbReference>
<dbReference type="AlphaFoldDB" id="A0A1W6ZB55"/>
<dbReference type="RefSeq" id="WP_086077844.1">
    <property type="nucleotide sequence ID" value="NZ_CP021111.1"/>
</dbReference>
<dbReference type="OrthoDB" id="9816564at2"/>
<dbReference type="EMBL" id="CP021111">
    <property type="protein sequence ID" value="ARP94074.1"/>
    <property type="molecule type" value="Genomic_DNA"/>
</dbReference>
<accession>A0A1W6ZB55</accession>
<evidence type="ECO:0000313" key="2">
    <source>
        <dbReference type="Proteomes" id="UP000194161"/>
    </source>
</evidence>
<name>A0A1W6ZB55_9BORD</name>
<dbReference type="PANTHER" id="PTHR12993">
    <property type="entry name" value="N-ACETYLGLUCOSAMINYL-PHOSPHATIDYLINOSITOL DE-N-ACETYLASE-RELATED"/>
    <property type="match status" value="1"/>
</dbReference>
<dbReference type="InterPro" id="IPR024078">
    <property type="entry name" value="LmbE-like_dom_sf"/>
</dbReference>
<organism evidence="1 2">
    <name type="scientific">Bordetella genomosp. 13</name>
    <dbReference type="NCBI Taxonomy" id="463040"/>
    <lineage>
        <taxon>Bacteria</taxon>
        <taxon>Pseudomonadati</taxon>
        <taxon>Pseudomonadota</taxon>
        <taxon>Betaproteobacteria</taxon>
        <taxon>Burkholderiales</taxon>
        <taxon>Alcaligenaceae</taxon>
        <taxon>Bordetella</taxon>
    </lineage>
</organism>
<reference evidence="1 2" key="1">
    <citation type="submission" date="2017-05" db="EMBL/GenBank/DDBJ databases">
        <title>Complete and WGS of Bordetella genogroups.</title>
        <authorList>
            <person name="Spilker T."/>
            <person name="LiPuma J."/>
        </authorList>
    </citation>
    <scope>NUCLEOTIDE SEQUENCE [LARGE SCALE GENOMIC DNA]</scope>
    <source>
        <strain evidence="1 2">AU7206</strain>
    </source>
</reference>
<dbReference type="Proteomes" id="UP000194161">
    <property type="component" value="Chromosome"/>
</dbReference>
<dbReference type="SUPFAM" id="SSF102588">
    <property type="entry name" value="LmbE-like"/>
    <property type="match status" value="1"/>
</dbReference>
<dbReference type="PANTHER" id="PTHR12993:SF11">
    <property type="entry name" value="N-ACETYLGLUCOSAMINYL-PHOSPHATIDYLINOSITOL DE-N-ACETYLASE"/>
    <property type="match status" value="1"/>
</dbReference>
<gene>
    <name evidence="1" type="ORF">CAL15_06560</name>
</gene>
<proteinExistence type="predicted"/>
<dbReference type="Pfam" id="PF02585">
    <property type="entry name" value="PIG-L"/>
    <property type="match status" value="1"/>
</dbReference>
<sequence>MKVAVLAAHADDEVLGCGGTIAKHVAGGDEVRVLLMTDGVGSRGHRQEAAAARMAACKSACAELGVVDPVALDFPDNAMDSVPLLEVVQAIEGQFAGFDPDVIYTHHAHDLNVDHRVTHEAVMTAWRPQPNCARPDILTFETVSSTEWRAPSPMTAFVPNWYEDISQFLDKKMAAVRCYESEMRLWPHVRSNESLLHLARWRGACVGAQAAEAFVLIRHIGKA</sequence>
<protein>
    <submittedName>
        <fullName evidence="1">GlcNAc-PI de-N-acetylase</fullName>
    </submittedName>
</protein>
<dbReference type="STRING" id="463040.CAL15_06560"/>
<evidence type="ECO:0000313" key="1">
    <source>
        <dbReference type="EMBL" id="ARP94074.1"/>
    </source>
</evidence>